<feature type="region of interest" description="Disordered" evidence="1">
    <location>
        <begin position="31"/>
        <end position="80"/>
    </location>
</feature>
<accession>A0AAI9U7D7</accession>
<sequence length="80" mass="8542">SLSLLGRHEVRDYLVPRIVSVALSCPESFDLPRPPSSPVPSVHPHPGCALVRHHPPTTATTTTTTTTSTSSLPPPVNQIK</sequence>
<feature type="compositionally biased region" description="Low complexity" evidence="1">
    <location>
        <begin position="56"/>
        <end position="71"/>
    </location>
</feature>
<feature type="non-terminal residue" evidence="2">
    <location>
        <position position="1"/>
    </location>
</feature>
<dbReference type="Proteomes" id="UP001239795">
    <property type="component" value="Unassembled WGS sequence"/>
</dbReference>
<name>A0AAI9U7D7_9PEZI</name>
<organism evidence="2 3">
    <name type="scientific">Colletotrichum melonis</name>
    <dbReference type="NCBI Taxonomy" id="1209925"/>
    <lineage>
        <taxon>Eukaryota</taxon>
        <taxon>Fungi</taxon>
        <taxon>Dikarya</taxon>
        <taxon>Ascomycota</taxon>
        <taxon>Pezizomycotina</taxon>
        <taxon>Sordariomycetes</taxon>
        <taxon>Hypocreomycetidae</taxon>
        <taxon>Glomerellales</taxon>
        <taxon>Glomerellaceae</taxon>
        <taxon>Colletotrichum</taxon>
        <taxon>Colletotrichum acutatum species complex</taxon>
    </lineage>
</organism>
<dbReference type="EMBL" id="MLGG01000035">
    <property type="protein sequence ID" value="KAK1453109.1"/>
    <property type="molecule type" value="Genomic_DNA"/>
</dbReference>
<comment type="caution">
    <text evidence="2">The sequence shown here is derived from an EMBL/GenBank/DDBJ whole genome shotgun (WGS) entry which is preliminary data.</text>
</comment>
<keyword evidence="3" id="KW-1185">Reference proteome</keyword>
<protein>
    <submittedName>
        <fullName evidence="2">Uncharacterized protein</fullName>
    </submittedName>
</protein>
<evidence type="ECO:0000313" key="3">
    <source>
        <dbReference type="Proteomes" id="UP001239795"/>
    </source>
</evidence>
<evidence type="ECO:0000313" key="2">
    <source>
        <dbReference type="EMBL" id="KAK1453109.1"/>
    </source>
</evidence>
<reference evidence="2 3" key="1">
    <citation type="submission" date="2016-10" db="EMBL/GenBank/DDBJ databases">
        <title>The genome sequence of Colletotrichum fioriniae PJ7.</title>
        <authorList>
            <person name="Baroncelli R."/>
        </authorList>
    </citation>
    <scope>NUCLEOTIDE SEQUENCE [LARGE SCALE GENOMIC DNA]</scope>
    <source>
        <strain evidence="2">Col 31</strain>
    </source>
</reference>
<gene>
    <name evidence="2" type="ORF">CMEL01_04768</name>
</gene>
<dbReference type="AlphaFoldDB" id="A0AAI9U7D7"/>
<evidence type="ECO:0000256" key="1">
    <source>
        <dbReference type="SAM" id="MobiDB-lite"/>
    </source>
</evidence>
<feature type="compositionally biased region" description="Pro residues" evidence="1">
    <location>
        <begin position="32"/>
        <end position="43"/>
    </location>
</feature>
<proteinExistence type="predicted"/>